<dbReference type="Proteomes" id="UP000247540">
    <property type="component" value="Unassembled WGS sequence"/>
</dbReference>
<protein>
    <submittedName>
        <fullName evidence="1">Uncharacterized protein</fullName>
    </submittedName>
</protein>
<accession>A0A318SF18</accession>
<comment type="caution">
    <text evidence="1">The sequence shown here is derived from an EMBL/GenBank/DDBJ whole genome shotgun (WGS) entry which is preliminary data.</text>
</comment>
<name>A0A318SF18_9BURK</name>
<dbReference type="EMBL" id="QJTC01000023">
    <property type="protein sequence ID" value="PYE74861.1"/>
    <property type="molecule type" value="Genomic_DNA"/>
</dbReference>
<organism evidence="1 2">
    <name type="scientific">Xylophilus ampelinus</name>
    <dbReference type="NCBI Taxonomy" id="54067"/>
    <lineage>
        <taxon>Bacteria</taxon>
        <taxon>Pseudomonadati</taxon>
        <taxon>Pseudomonadota</taxon>
        <taxon>Betaproteobacteria</taxon>
        <taxon>Burkholderiales</taxon>
        <taxon>Xylophilus</taxon>
    </lineage>
</organism>
<keyword evidence="2" id="KW-1185">Reference proteome</keyword>
<proteinExistence type="predicted"/>
<evidence type="ECO:0000313" key="1">
    <source>
        <dbReference type="EMBL" id="PYE74861.1"/>
    </source>
</evidence>
<dbReference type="AlphaFoldDB" id="A0A318SF18"/>
<reference evidence="1 2" key="1">
    <citation type="submission" date="2018-06" db="EMBL/GenBank/DDBJ databases">
        <title>Genomic Encyclopedia of Type Strains, Phase III (KMG-III): the genomes of soil and plant-associated and newly described type strains.</title>
        <authorList>
            <person name="Whitman W."/>
        </authorList>
    </citation>
    <scope>NUCLEOTIDE SEQUENCE [LARGE SCALE GENOMIC DNA]</scope>
    <source>
        <strain evidence="1 2">CECT 7646</strain>
    </source>
</reference>
<evidence type="ECO:0000313" key="2">
    <source>
        <dbReference type="Proteomes" id="UP000247540"/>
    </source>
</evidence>
<sequence>MPAPGLWGISAELNGSPGRGFQIEVENEVAVLSYYGYRADGSSVFYSAVGPIKDNRFSAPLMEYRGGTPLGAGFRNGTEAGSPGTVTLDFRTGKSGTITLPGESPKAVVKFSFGYPPTPEGLFGTYLLTYVGPNFVNSDFYSLTRALGSGTSTGSGIAVNPAGNFGCENQTSGALAGSILCVEANNSPNDDYYSFKMSGDRGAGVGTWQAVQQTASYSLFVTRTHTRTGRPTGINDSTPSSLDLQLAPLQENPSPSNAHGDAARQQAAYRIQSADVTLTDEETRAFAAWRQDAQSLLRSAR</sequence>
<gene>
    <name evidence="1" type="ORF">DFQ15_1232</name>
</gene>